<dbReference type="SMART" id="SM00342">
    <property type="entry name" value="HTH_ARAC"/>
    <property type="match status" value="1"/>
</dbReference>
<dbReference type="AlphaFoldDB" id="A0A5M8NU35"/>
<protein>
    <submittedName>
        <fullName evidence="5">Exoenzyme S synthesis regulatory protein ExsA</fullName>
    </submittedName>
</protein>
<dbReference type="PANTHER" id="PTHR43280">
    <property type="entry name" value="ARAC-FAMILY TRANSCRIPTIONAL REGULATOR"/>
    <property type="match status" value="1"/>
</dbReference>
<reference evidence="5 6" key="1">
    <citation type="submission" date="2019-03" db="EMBL/GenBank/DDBJ databases">
        <title>Single cell metagenomics reveals metabolic interactions within the superorganism composed of flagellate Streblomastix strix and complex community of Bacteroidetes bacteria on its surface.</title>
        <authorList>
            <person name="Treitli S.C."/>
            <person name="Kolisko M."/>
            <person name="Husnik F."/>
            <person name="Keeling P."/>
            <person name="Hampl V."/>
        </authorList>
    </citation>
    <scope>NUCLEOTIDE SEQUENCE [LARGE SCALE GENOMIC DNA]</scope>
    <source>
        <strain evidence="5">St1</strain>
    </source>
</reference>
<evidence type="ECO:0000313" key="5">
    <source>
        <dbReference type="EMBL" id="KAA6300416.1"/>
    </source>
</evidence>
<dbReference type="Proteomes" id="UP000324575">
    <property type="component" value="Unassembled WGS sequence"/>
</dbReference>
<dbReference type="SUPFAM" id="SSF46689">
    <property type="entry name" value="Homeodomain-like"/>
    <property type="match status" value="2"/>
</dbReference>
<dbReference type="Pfam" id="PF22200">
    <property type="entry name" value="ExsA_N"/>
    <property type="match status" value="1"/>
</dbReference>
<dbReference type="Pfam" id="PF12833">
    <property type="entry name" value="HTH_18"/>
    <property type="match status" value="1"/>
</dbReference>
<accession>A0A5M8NU35</accession>
<evidence type="ECO:0000259" key="4">
    <source>
        <dbReference type="PROSITE" id="PS01124"/>
    </source>
</evidence>
<feature type="domain" description="HTH araC/xylS-type" evidence="4">
    <location>
        <begin position="175"/>
        <end position="270"/>
    </location>
</feature>
<dbReference type="GO" id="GO:0043565">
    <property type="term" value="F:sequence-specific DNA binding"/>
    <property type="evidence" value="ECO:0007669"/>
    <property type="project" value="InterPro"/>
</dbReference>
<dbReference type="Gene3D" id="1.10.10.60">
    <property type="entry name" value="Homeodomain-like"/>
    <property type="match status" value="1"/>
</dbReference>
<dbReference type="EMBL" id="SNRX01000085">
    <property type="protein sequence ID" value="KAA6300416.1"/>
    <property type="molecule type" value="Genomic_DNA"/>
</dbReference>
<dbReference type="GO" id="GO:0003700">
    <property type="term" value="F:DNA-binding transcription factor activity"/>
    <property type="evidence" value="ECO:0007669"/>
    <property type="project" value="InterPro"/>
</dbReference>
<evidence type="ECO:0000313" key="6">
    <source>
        <dbReference type="Proteomes" id="UP000324575"/>
    </source>
</evidence>
<keyword evidence="3" id="KW-0804">Transcription</keyword>
<comment type="caution">
    <text evidence="5">The sequence shown here is derived from an EMBL/GenBank/DDBJ whole genome shotgun (WGS) entry which is preliminary data.</text>
</comment>
<evidence type="ECO:0000256" key="3">
    <source>
        <dbReference type="ARBA" id="ARBA00023163"/>
    </source>
</evidence>
<dbReference type="InterPro" id="IPR054015">
    <property type="entry name" value="ExsA-like_N"/>
</dbReference>
<keyword evidence="2" id="KW-0238">DNA-binding</keyword>
<dbReference type="PANTHER" id="PTHR43280:SF2">
    <property type="entry name" value="HTH-TYPE TRANSCRIPTIONAL REGULATOR EXSA"/>
    <property type="match status" value="1"/>
</dbReference>
<dbReference type="InterPro" id="IPR009057">
    <property type="entry name" value="Homeodomain-like_sf"/>
</dbReference>
<keyword evidence="1" id="KW-0805">Transcription regulation</keyword>
<evidence type="ECO:0000256" key="2">
    <source>
        <dbReference type="ARBA" id="ARBA00023125"/>
    </source>
</evidence>
<organism evidence="5 6">
    <name type="scientific">Candidatus Ordinivivax streblomastigis</name>
    <dbReference type="NCBI Taxonomy" id="2540710"/>
    <lineage>
        <taxon>Bacteria</taxon>
        <taxon>Pseudomonadati</taxon>
        <taxon>Bacteroidota</taxon>
        <taxon>Bacteroidia</taxon>
        <taxon>Bacteroidales</taxon>
        <taxon>Candidatus Ordinivivax</taxon>
    </lineage>
</organism>
<evidence type="ECO:0000256" key="1">
    <source>
        <dbReference type="ARBA" id="ARBA00023015"/>
    </source>
</evidence>
<gene>
    <name evidence="5" type="ORF">EZS26_003449</name>
</gene>
<proteinExistence type="predicted"/>
<sequence>MDSIQTLRYADIFLAMYFNDARMCTHRNHEHVLVYMYSGELEINERGKITRLHRGDCAFVRRDNQVQLTKQSRKGEQFKAIFLMFTHNFLREFYMTLDKSQLPAKSKRNKISLCKLPVRPDITSLFESMTPYFDSSIQPTDELLKLKMTEGVYALLNTDKSFYSSLFDFTEPWKIDILGFLNENYMYELSLEEIARYTGRSLATFKRDFSKISDLSPQKWLIRKRLEVSYNKLQEENKKVSDVYTEVGFKNLTHFYSAYKKQYGYSPAKK</sequence>
<name>A0A5M8NU35_9BACT</name>
<dbReference type="PROSITE" id="PS01124">
    <property type="entry name" value="HTH_ARAC_FAMILY_2"/>
    <property type="match status" value="1"/>
</dbReference>
<dbReference type="InterPro" id="IPR018060">
    <property type="entry name" value="HTH_AraC"/>
</dbReference>